<evidence type="ECO:0000256" key="10">
    <source>
        <dbReference type="ARBA" id="ARBA00041912"/>
    </source>
</evidence>
<keyword evidence="4" id="KW-0413">Isomerase</keyword>
<accession>A0A2T3G3L1</accession>
<comment type="caution">
    <text evidence="13">The sequence shown here is derived from an EMBL/GenBank/DDBJ whole genome shotgun (WGS) entry which is preliminary data.</text>
</comment>
<evidence type="ECO:0000256" key="7">
    <source>
        <dbReference type="ARBA" id="ARBA00038932"/>
    </source>
</evidence>
<dbReference type="InterPro" id="IPR001398">
    <property type="entry name" value="Macrophage_inhib_fac"/>
</dbReference>
<dbReference type="GO" id="GO:0004167">
    <property type="term" value="F:dopachrome isomerase activity"/>
    <property type="evidence" value="ECO:0007669"/>
    <property type="project" value="UniProtKB-EC"/>
</dbReference>
<dbReference type="Proteomes" id="UP001198439">
    <property type="component" value="Unassembled WGS sequence"/>
</dbReference>
<comment type="catalytic activity">
    <reaction evidence="5">
        <text>3-phenylpyruvate = enol-phenylpyruvate</text>
        <dbReference type="Rhea" id="RHEA:17097"/>
        <dbReference type="ChEBI" id="CHEBI:16815"/>
        <dbReference type="ChEBI" id="CHEBI:18005"/>
        <dbReference type="EC" id="5.3.2.1"/>
    </reaction>
</comment>
<dbReference type="GO" id="GO:0005125">
    <property type="term" value="F:cytokine activity"/>
    <property type="evidence" value="ECO:0007669"/>
    <property type="project" value="UniProtKB-KW"/>
</dbReference>
<evidence type="ECO:0000256" key="11">
    <source>
        <dbReference type="ARBA" id="ARBA00042730"/>
    </source>
</evidence>
<dbReference type="EMBL" id="JAJDKZ010000014">
    <property type="protein sequence ID" value="MCB8610220.1"/>
    <property type="molecule type" value="Genomic_DNA"/>
</dbReference>
<keyword evidence="14" id="KW-1185">Reference proteome</keyword>
<dbReference type="Pfam" id="PF01187">
    <property type="entry name" value="MIF"/>
    <property type="match status" value="1"/>
</dbReference>
<sequence>MPYISFKTNHKLTLRQENMIKEKSGELISLIPGKSEKALMIHMEDDQIMYFKGEELTCMMIEINLYRNAEFEDKKKLTEAMIQMIHETTKIDPNNIYVIFHEFDHWGLNQTLI</sequence>
<comment type="subcellular location">
    <subcellularLocation>
        <location evidence="1">Secreted</location>
    </subcellularLocation>
</comment>
<keyword evidence="3" id="KW-0964">Secreted</keyword>
<evidence type="ECO:0000313" key="14">
    <source>
        <dbReference type="Proteomes" id="UP000241201"/>
    </source>
</evidence>
<dbReference type="InterPro" id="IPR014347">
    <property type="entry name" value="Tautomerase/MIF_sf"/>
</dbReference>
<dbReference type="Proteomes" id="UP000241201">
    <property type="component" value="Unassembled WGS sequence"/>
</dbReference>
<evidence type="ECO:0000313" key="13">
    <source>
        <dbReference type="EMBL" id="PST42113.1"/>
    </source>
</evidence>
<proteinExistence type="predicted"/>
<dbReference type="EC" id="5.3.3.12" evidence="7"/>
<gene>
    <name evidence="13" type="ORF">C7U55_00725</name>
    <name evidence="12" type="ORF">LJD69_06405</name>
</gene>
<dbReference type="GO" id="GO:0050178">
    <property type="term" value="F:phenylpyruvate tautomerase activity"/>
    <property type="evidence" value="ECO:0007669"/>
    <property type="project" value="UniProtKB-EC"/>
</dbReference>
<reference evidence="13" key="2">
    <citation type="journal article" date="2019" name="Int. J. Syst. Evol. Microbiol.">
        <title>Faecalibacillus intestinalis gen. nov., sp. nov. and Faecalibacillus faecis sp. nov., isolated from human faeces.</title>
        <authorList>
            <person name="Seo B."/>
            <person name="Jeon K."/>
            <person name="Baek I."/>
            <person name="Lee Y.M."/>
            <person name="Baek K."/>
            <person name="Ko G."/>
        </authorList>
    </citation>
    <scope>NUCLEOTIDE SEQUENCE</scope>
    <source>
        <strain evidence="13">SNUG30370</strain>
    </source>
</reference>
<organism evidence="13 14">
    <name type="scientific">Faecalibacillus faecis</name>
    <dbReference type="NCBI Taxonomy" id="1982628"/>
    <lineage>
        <taxon>Bacteria</taxon>
        <taxon>Bacillati</taxon>
        <taxon>Bacillota</taxon>
        <taxon>Erysipelotrichia</taxon>
        <taxon>Erysipelotrichales</taxon>
        <taxon>Coprobacillaceae</taxon>
        <taxon>Faecalibacillus</taxon>
    </lineage>
</organism>
<name>A0A2T3G3L1_9FIRM</name>
<dbReference type="AlphaFoldDB" id="A0A2T3G3L1"/>
<evidence type="ECO:0000256" key="3">
    <source>
        <dbReference type="ARBA" id="ARBA00022525"/>
    </source>
</evidence>
<dbReference type="EC" id="5.3.2.1" evidence="8"/>
<comment type="catalytic activity">
    <reaction evidence="6">
        <text>L-dopachrome = 5,6-dihydroxyindole-2-carboxylate</text>
        <dbReference type="Rhea" id="RHEA:13041"/>
        <dbReference type="ChEBI" id="CHEBI:16875"/>
        <dbReference type="ChEBI" id="CHEBI:57509"/>
        <dbReference type="EC" id="5.3.3.12"/>
    </reaction>
</comment>
<dbReference type="GO" id="GO:0005615">
    <property type="term" value="C:extracellular space"/>
    <property type="evidence" value="ECO:0007669"/>
    <property type="project" value="UniProtKB-KW"/>
</dbReference>
<dbReference type="PANTHER" id="PTHR11954">
    <property type="entry name" value="D-DOPACHROME DECARBOXYLASE"/>
    <property type="match status" value="1"/>
</dbReference>
<evidence type="ECO:0000313" key="12">
    <source>
        <dbReference type="EMBL" id="MCB8610220.1"/>
    </source>
</evidence>
<dbReference type="SUPFAM" id="SSF55331">
    <property type="entry name" value="Tautomerase/MIF"/>
    <property type="match status" value="1"/>
</dbReference>
<dbReference type="EMBL" id="PYLP01000001">
    <property type="protein sequence ID" value="PST42113.1"/>
    <property type="molecule type" value="Genomic_DNA"/>
</dbReference>
<reference evidence="14" key="1">
    <citation type="submission" date="2018-03" db="EMBL/GenBank/DDBJ databases">
        <title>Lachnoclostridium SNUG30370 gen.nov., sp.nov., isolated from human faeces.</title>
        <authorList>
            <person name="Seo B."/>
            <person name="Jeon K."/>
            <person name="Ko G."/>
        </authorList>
    </citation>
    <scope>NUCLEOTIDE SEQUENCE [LARGE SCALE GENOMIC DNA]</scope>
    <source>
        <strain evidence="14">SNUG30370</strain>
    </source>
</reference>
<dbReference type="RefSeq" id="WP_048923352.1">
    <property type="nucleotide sequence ID" value="NZ_DBGCOW010000045.1"/>
</dbReference>
<dbReference type="GeneID" id="77469628"/>
<evidence type="ECO:0000256" key="2">
    <source>
        <dbReference type="ARBA" id="ARBA00022514"/>
    </source>
</evidence>
<protein>
    <recommendedName>
        <fullName evidence="11">L-dopachrome isomerase</fullName>
        <ecNumber evidence="8">5.3.2.1</ecNumber>
        <ecNumber evidence="7">5.3.3.12</ecNumber>
    </recommendedName>
    <alternativeName>
        <fullName evidence="9">L-dopachrome tautomerase</fullName>
    </alternativeName>
    <alternativeName>
        <fullName evidence="10">Phenylpyruvate tautomerase</fullName>
    </alternativeName>
</protein>
<evidence type="ECO:0000256" key="8">
    <source>
        <dbReference type="ARBA" id="ARBA00039086"/>
    </source>
</evidence>
<dbReference type="Gene3D" id="3.30.429.10">
    <property type="entry name" value="Macrophage Migration Inhibitory Factor"/>
    <property type="match status" value="1"/>
</dbReference>
<evidence type="ECO:0000256" key="1">
    <source>
        <dbReference type="ARBA" id="ARBA00004613"/>
    </source>
</evidence>
<evidence type="ECO:0000256" key="6">
    <source>
        <dbReference type="ARBA" id="ARBA00036823"/>
    </source>
</evidence>
<evidence type="ECO:0000256" key="9">
    <source>
        <dbReference type="ARBA" id="ARBA00041631"/>
    </source>
</evidence>
<reference evidence="12" key="3">
    <citation type="submission" date="2021-10" db="EMBL/GenBank/DDBJ databases">
        <title>Collection of gut derived symbiotic bacterial strains cultured from healthy donors.</title>
        <authorList>
            <person name="Lin H."/>
            <person name="Littmann E."/>
            <person name="Kohout C."/>
            <person name="Pamer E.G."/>
        </authorList>
    </citation>
    <scope>NUCLEOTIDE SEQUENCE</scope>
    <source>
        <strain evidence="12">DFI.4.48</strain>
    </source>
</reference>
<evidence type="ECO:0000256" key="4">
    <source>
        <dbReference type="ARBA" id="ARBA00023235"/>
    </source>
</evidence>
<dbReference type="PANTHER" id="PTHR11954:SF6">
    <property type="entry name" value="MACROPHAGE MIGRATION INHIBITORY FACTOR"/>
    <property type="match status" value="1"/>
</dbReference>
<keyword evidence="2" id="KW-0202">Cytokine</keyword>
<evidence type="ECO:0000256" key="5">
    <source>
        <dbReference type="ARBA" id="ARBA00036735"/>
    </source>
</evidence>